<keyword evidence="1" id="KW-0812">Transmembrane</keyword>
<feature type="transmembrane region" description="Helical" evidence="1">
    <location>
        <begin position="84"/>
        <end position="101"/>
    </location>
</feature>
<accession>A0A6C0CBC2</accession>
<dbReference type="AlphaFoldDB" id="A0A6C0CBC2"/>
<name>A0A6C0CBC2_9ZZZZ</name>
<evidence type="ECO:0008006" key="3">
    <source>
        <dbReference type="Google" id="ProtNLM"/>
    </source>
</evidence>
<keyword evidence="1" id="KW-1133">Transmembrane helix</keyword>
<protein>
    <recommendedName>
        <fullName evidence="3">CRAL-TRIO domain-containing protein</fullName>
    </recommendedName>
</protein>
<keyword evidence="1" id="KW-0472">Membrane</keyword>
<sequence>MWATYDYTNFPTVYITISGSIESPRDFTHFIEQWLQLFNNGTTFNLYFNTINCGYINIKYAILMAHKIRQFKKNKYTNLQFSKIAVANKCILILLRLIFYIEAPIAPVEVYYEKNNIISSEQFYPH</sequence>
<reference evidence="2" key="1">
    <citation type="journal article" date="2020" name="Nature">
        <title>Giant virus diversity and host interactions through global metagenomics.</title>
        <authorList>
            <person name="Schulz F."/>
            <person name="Roux S."/>
            <person name="Paez-Espino D."/>
            <person name="Jungbluth S."/>
            <person name="Walsh D.A."/>
            <person name="Denef V.J."/>
            <person name="McMahon K.D."/>
            <person name="Konstantinidis K.T."/>
            <person name="Eloe-Fadrosh E.A."/>
            <person name="Kyrpides N.C."/>
            <person name="Woyke T."/>
        </authorList>
    </citation>
    <scope>NUCLEOTIDE SEQUENCE</scope>
    <source>
        <strain evidence="2">GVMAG-M-3300020523-10</strain>
    </source>
</reference>
<evidence type="ECO:0000256" key="1">
    <source>
        <dbReference type="SAM" id="Phobius"/>
    </source>
</evidence>
<feature type="transmembrane region" description="Helical" evidence="1">
    <location>
        <begin position="44"/>
        <end position="63"/>
    </location>
</feature>
<dbReference type="EMBL" id="MN739386">
    <property type="protein sequence ID" value="QHT02016.1"/>
    <property type="molecule type" value="Genomic_DNA"/>
</dbReference>
<proteinExistence type="predicted"/>
<evidence type="ECO:0000313" key="2">
    <source>
        <dbReference type="EMBL" id="QHT02016.1"/>
    </source>
</evidence>
<organism evidence="2">
    <name type="scientific">viral metagenome</name>
    <dbReference type="NCBI Taxonomy" id="1070528"/>
    <lineage>
        <taxon>unclassified sequences</taxon>
        <taxon>metagenomes</taxon>
        <taxon>organismal metagenomes</taxon>
    </lineage>
</organism>